<dbReference type="PANTHER" id="PTHR44329">
    <property type="entry name" value="SERINE/THREONINE-PROTEIN KINASE TNNI3K-RELATED"/>
    <property type="match status" value="1"/>
</dbReference>
<accession>A0AAD5LDQ8</accession>
<dbReference type="PANTHER" id="PTHR44329:SF214">
    <property type="entry name" value="PROTEIN KINASE DOMAIN-CONTAINING PROTEIN"/>
    <property type="match status" value="1"/>
</dbReference>
<organism evidence="3 4">
    <name type="scientific">Pythium insidiosum</name>
    <name type="common">Pythiosis disease agent</name>
    <dbReference type="NCBI Taxonomy" id="114742"/>
    <lineage>
        <taxon>Eukaryota</taxon>
        <taxon>Sar</taxon>
        <taxon>Stramenopiles</taxon>
        <taxon>Oomycota</taxon>
        <taxon>Peronosporomycetes</taxon>
        <taxon>Pythiales</taxon>
        <taxon>Pythiaceae</taxon>
        <taxon>Pythium</taxon>
    </lineage>
</organism>
<evidence type="ECO:0000256" key="1">
    <source>
        <dbReference type="SAM" id="MobiDB-lite"/>
    </source>
</evidence>
<dbReference type="Gene3D" id="3.30.200.20">
    <property type="entry name" value="Phosphorylase Kinase, domain 1"/>
    <property type="match status" value="1"/>
</dbReference>
<dbReference type="InterPro" id="IPR011009">
    <property type="entry name" value="Kinase-like_dom_sf"/>
</dbReference>
<dbReference type="GO" id="GO:0016755">
    <property type="term" value="F:aminoacyltransferase activity"/>
    <property type="evidence" value="ECO:0007669"/>
    <property type="project" value="InterPro"/>
</dbReference>
<dbReference type="GO" id="GO:0005524">
    <property type="term" value="F:ATP binding"/>
    <property type="evidence" value="ECO:0007669"/>
    <property type="project" value="InterPro"/>
</dbReference>
<evidence type="ECO:0000313" key="3">
    <source>
        <dbReference type="EMBL" id="KAJ0397483.1"/>
    </source>
</evidence>
<sequence>MDSSLTADDAATVPGLTAWVKRAAHVEVILDQKIHKYSGRILSTTISGGISSAPWHTTPWRSATDGINYRWKSKHELSPAEKFAMAFALDVEEFQDHMSSVSGVDAFPDSTRCVRNEPSACPDGFVCGVRPNHTEGRCISPSAGLQDAWGRASLEVEIPACPVVKNGVTFYPEDLKALVTQFYFMSERLVNQQTRLPPRHTLRFGPEFPTCQMFSDVFFDDEGACRNISPGLFFGLLLNIVGRLAWPLLVRFSSVPYFVPIRRYRVRRIRDISIDAALAEFGPSVLSKYDPRGLVDIQTGVSVITMEVDWVDLAREATEDADIAVMRTVMTFTNEVWANEYTVAGIWLEPSAFFPVSVELPIPLAFEQNDTIGLTQTRIGELLQAAPSCHRSQSPRSTCNRVPLDVVLKRMSEKAAQCELASGFTFKSLSPIDDTSFPAFCRRAQCIAVAEEMRRIEYPNCLFPNGFDITEELDRIFSQCFVYTYDATNFTMTPRPTTPASSEPPMTSAPDRPPQTQLIDEIKLNAALHHPNIVALIGATWTTRADLQAIFEYMCDGDLRAYLETTANDAGSAPMWSRQKLQLALDVAYALAYLHSQRPTSVVHRDLKSGNILLCRDTSTESRKPRDDGSVECYRLRAKLADFGVSRSQSTNNSMTTGVGTSRWLAPEVILGGGVYDTACDVYSFGVVLTELDTHQLPFSDVRGADGTMLPDVTILQRVAHERLQPNTSASCPESVASLARQCMAYDAKERPNASAICRSLCEMLHDLDSQAG</sequence>
<feature type="compositionally biased region" description="Polar residues" evidence="1">
    <location>
        <begin position="494"/>
        <end position="505"/>
    </location>
</feature>
<dbReference type="InterPro" id="IPR032048">
    <property type="entry name" value="TGase_elicitor"/>
</dbReference>
<dbReference type="AlphaFoldDB" id="A0AAD5LDQ8"/>
<dbReference type="Pfam" id="PF00069">
    <property type="entry name" value="Pkinase"/>
    <property type="match status" value="1"/>
</dbReference>
<comment type="caution">
    <text evidence="3">The sequence shown here is derived from an EMBL/GenBank/DDBJ whole genome shotgun (WGS) entry which is preliminary data.</text>
</comment>
<dbReference type="GO" id="GO:0004674">
    <property type="term" value="F:protein serine/threonine kinase activity"/>
    <property type="evidence" value="ECO:0007669"/>
    <property type="project" value="TreeGrafter"/>
</dbReference>
<dbReference type="Pfam" id="PF16683">
    <property type="entry name" value="TGase_elicitor"/>
    <property type="match status" value="1"/>
</dbReference>
<dbReference type="InterPro" id="IPR051681">
    <property type="entry name" value="Ser/Thr_Kinases-Pseudokinases"/>
</dbReference>
<dbReference type="Gene3D" id="3.30.40.240">
    <property type="entry name" value="Transglutaminase elicitor, body domain"/>
    <property type="match status" value="1"/>
</dbReference>
<proteinExistence type="predicted"/>
<feature type="domain" description="Protein kinase" evidence="2">
    <location>
        <begin position="470"/>
        <end position="765"/>
    </location>
</feature>
<evidence type="ECO:0000259" key="2">
    <source>
        <dbReference type="PROSITE" id="PS50011"/>
    </source>
</evidence>
<feature type="region of interest" description="Disordered" evidence="1">
    <location>
        <begin position="494"/>
        <end position="514"/>
    </location>
</feature>
<dbReference type="PROSITE" id="PS00108">
    <property type="entry name" value="PROTEIN_KINASE_ST"/>
    <property type="match status" value="1"/>
</dbReference>
<dbReference type="Proteomes" id="UP001209570">
    <property type="component" value="Unassembled WGS sequence"/>
</dbReference>
<keyword evidence="4" id="KW-1185">Reference proteome</keyword>
<name>A0AAD5LDQ8_PYTIN</name>
<reference evidence="3" key="1">
    <citation type="submission" date="2021-12" db="EMBL/GenBank/DDBJ databases">
        <title>Prjna785345.</title>
        <authorList>
            <person name="Rujirawat T."/>
            <person name="Krajaejun T."/>
        </authorList>
    </citation>
    <scope>NUCLEOTIDE SEQUENCE</scope>
    <source>
        <strain evidence="3">Pi057C3</strain>
    </source>
</reference>
<protein>
    <recommendedName>
        <fullName evidence="2">Protein kinase domain-containing protein</fullName>
    </recommendedName>
</protein>
<dbReference type="PROSITE" id="PS50011">
    <property type="entry name" value="PROTEIN_KINASE_DOM"/>
    <property type="match status" value="1"/>
</dbReference>
<gene>
    <name evidence="3" type="ORF">P43SY_006167</name>
</gene>
<evidence type="ECO:0000313" key="4">
    <source>
        <dbReference type="Proteomes" id="UP001209570"/>
    </source>
</evidence>
<dbReference type="EMBL" id="JAKCXM010000250">
    <property type="protein sequence ID" value="KAJ0397483.1"/>
    <property type="molecule type" value="Genomic_DNA"/>
</dbReference>
<dbReference type="Gene3D" id="1.10.510.10">
    <property type="entry name" value="Transferase(Phosphotransferase) domain 1"/>
    <property type="match status" value="1"/>
</dbReference>
<dbReference type="InterPro" id="IPR000719">
    <property type="entry name" value="Prot_kinase_dom"/>
</dbReference>
<dbReference type="SUPFAM" id="SSF56112">
    <property type="entry name" value="Protein kinase-like (PK-like)"/>
    <property type="match status" value="1"/>
</dbReference>
<dbReference type="InterPro" id="IPR008271">
    <property type="entry name" value="Ser/Thr_kinase_AS"/>
</dbReference>
<dbReference type="SMART" id="SM00220">
    <property type="entry name" value="S_TKc"/>
    <property type="match status" value="1"/>
</dbReference>